<keyword evidence="2" id="KW-1133">Transmembrane helix</keyword>
<accession>L2GTL5</accession>
<evidence type="ECO:0000256" key="2">
    <source>
        <dbReference type="SAM" id="Phobius"/>
    </source>
</evidence>
<keyword evidence="2" id="KW-0472">Membrane</keyword>
<dbReference type="STRING" id="948595.L2GTL5"/>
<feature type="compositionally biased region" description="Basic residues" evidence="1">
    <location>
        <begin position="122"/>
        <end position="139"/>
    </location>
</feature>
<feature type="region of interest" description="Disordered" evidence="1">
    <location>
        <begin position="161"/>
        <end position="327"/>
    </location>
</feature>
<dbReference type="VEuPathDB" id="MicrosporidiaDB:VCUG_01537"/>
<evidence type="ECO:0000313" key="4">
    <source>
        <dbReference type="Proteomes" id="UP000011081"/>
    </source>
</evidence>
<protein>
    <submittedName>
        <fullName evidence="3">Uncharacterized protein</fullName>
    </submittedName>
</protein>
<feature type="compositionally biased region" description="Polar residues" evidence="1">
    <location>
        <begin position="161"/>
        <end position="178"/>
    </location>
</feature>
<organism evidence="3 4">
    <name type="scientific">Vavraia culicis (isolate floridensis)</name>
    <name type="common">Microsporidian parasite</name>
    <dbReference type="NCBI Taxonomy" id="948595"/>
    <lineage>
        <taxon>Eukaryota</taxon>
        <taxon>Fungi</taxon>
        <taxon>Fungi incertae sedis</taxon>
        <taxon>Microsporidia</taxon>
        <taxon>Pleistophoridae</taxon>
        <taxon>Vavraia</taxon>
    </lineage>
</organism>
<keyword evidence="2" id="KW-0812">Transmembrane</keyword>
<dbReference type="HOGENOM" id="CLU_850463_0_0_1"/>
<dbReference type="Proteomes" id="UP000011081">
    <property type="component" value="Unassembled WGS sequence"/>
</dbReference>
<proteinExistence type="predicted"/>
<dbReference type="AlphaFoldDB" id="L2GTL5"/>
<feature type="transmembrane region" description="Helical" evidence="2">
    <location>
        <begin position="77"/>
        <end position="103"/>
    </location>
</feature>
<dbReference type="RefSeq" id="XP_008074554.1">
    <property type="nucleotide sequence ID" value="XM_008076363.1"/>
</dbReference>
<evidence type="ECO:0000313" key="3">
    <source>
        <dbReference type="EMBL" id="ELA47006.1"/>
    </source>
</evidence>
<gene>
    <name evidence="3" type="ORF">VCUG_01537</name>
</gene>
<feature type="compositionally biased region" description="Low complexity" evidence="1">
    <location>
        <begin position="179"/>
        <end position="295"/>
    </location>
</feature>
<feature type="compositionally biased region" description="Polar residues" evidence="1">
    <location>
        <begin position="296"/>
        <end position="311"/>
    </location>
</feature>
<feature type="region of interest" description="Disordered" evidence="1">
    <location>
        <begin position="121"/>
        <end position="140"/>
    </location>
</feature>
<evidence type="ECO:0000256" key="1">
    <source>
        <dbReference type="SAM" id="MobiDB-lite"/>
    </source>
</evidence>
<name>L2GTL5_VAVCU</name>
<dbReference type="EMBL" id="GL877427">
    <property type="protein sequence ID" value="ELA47006.1"/>
    <property type="molecule type" value="Genomic_DNA"/>
</dbReference>
<dbReference type="InParanoid" id="L2GTL5"/>
<dbReference type="GeneID" id="19879413"/>
<sequence>MLKHVLLIFLLPAGIGTAVIRELFDNVAEAHRSNVTGNFSSQLVNETVAEDIPRAEKILDWRYFMKNDESENKILRVLAYAALGSFGVVALFSAVWCCLIFMVCCKCFRNFLNCVSAMRGGKDKKWHTGKRHRHRRHKRFTEDDDMTSLIHTDEGSYTTYNNSSGYMSGRSTDTGSSYTSRKASSDSTKSSYTSSLGRYKGTSGPSSQSGSKSSYTSGPSSQSGSKSSYFSGPSSQSGSKSSYFSGPSSQSGSKSSYTSGPSSQSGSKSSYTSGPSSLSGSKSSYTSGPSSLSTGHLKNTTNLPYIGNTTRTHPKQSLAIASIPGKQ</sequence>
<feature type="transmembrane region" description="Helical" evidence="2">
    <location>
        <begin position="6"/>
        <end position="24"/>
    </location>
</feature>
<keyword evidence="4" id="KW-1185">Reference proteome</keyword>
<reference evidence="4" key="1">
    <citation type="submission" date="2011-03" db="EMBL/GenBank/DDBJ databases">
        <title>The genome sequence of Vavraia culicis strain floridensis.</title>
        <authorList>
            <consortium name="The Broad Institute Genome Sequencing Platform"/>
            <person name="Cuomo C."/>
            <person name="Becnel J."/>
            <person name="Sanscrainte N."/>
            <person name="Young S.K."/>
            <person name="Zeng Q."/>
            <person name="Gargeya S."/>
            <person name="Fitzgerald M."/>
            <person name="Haas B."/>
            <person name="Abouelleil A."/>
            <person name="Alvarado L."/>
            <person name="Arachchi H.M."/>
            <person name="Berlin A."/>
            <person name="Chapman S.B."/>
            <person name="Gearin G."/>
            <person name="Goldberg J."/>
            <person name="Griggs A."/>
            <person name="Gujja S."/>
            <person name="Hansen M."/>
            <person name="Heiman D."/>
            <person name="Howarth C."/>
            <person name="Larimer J."/>
            <person name="Lui A."/>
            <person name="MacDonald P.J.P."/>
            <person name="McCowen C."/>
            <person name="Montmayeur A."/>
            <person name="Murphy C."/>
            <person name="Neiman D."/>
            <person name="Pearson M."/>
            <person name="Priest M."/>
            <person name="Roberts A."/>
            <person name="Saif S."/>
            <person name="Shea T."/>
            <person name="Sisk P."/>
            <person name="Stolte C."/>
            <person name="Sykes S."/>
            <person name="Wortman J."/>
            <person name="Nusbaum C."/>
            <person name="Birren B."/>
        </authorList>
    </citation>
    <scope>NUCLEOTIDE SEQUENCE [LARGE SCALE GENOMIC DNA]</scope>
    <source>
        <strain evidence="4">floridensis</strain>
    </source>
</reference>